<dbReference type="EMBL" id="UZAF01004235">
    <property type="protein sequence ID" value="VDO13706.1"/>
    <property type="molecule type" value="Genomic_DNA"/>
</dbReference>
<proteinExistence type="predicted"/>
<evidence type="ECO:0000313" key="2">
    <source>
        <dbReference type="Proteomes" id="UP000268014"/>
    </source>
</evidence>
<dbReference type="Proteomes" id="UP000268014">
    <property type="component" value="Unassembled WGS sequence"/>
</dbReference>
<organism evidence="1 2">
    <name type="scientific">Haemonchus placei</name>
    <name type="common">Barber's pole worm</name>
    <dbReference type="NCBI Taxonomy" id="6290"/>
    <lineage>
        <taxon>Eukaryota</taxon>
        <taxon>Metazoa</taxon>
        <taxon>Ecdysozoa</taxon>
        <taxon>Nematoda</taxon>
        <taxon>Chromadorea</taxon>
        <taxon>Rhabditida</taxon>
        <taxon>Rhabditina</taxon>
        <taxon>Rhabditomorpha</taxon>
        <taxon>Strongyloidea</taxon>
        <taxon>Trichostrongylidae</taxon>
        <taxon>Haemonchus</taxon>
    </lineage>
</organism>
<reference evidence="1 2" key="1">
    <citation type="submission" date="2018-11" db="EMBL/GenBank/DDBJ databases">
        <authorList>
            <consortium name="Pathogen Informatics"/>
        </authorList>
    </citation>
    <scope>NUCLEOTIDE SEQUENCE [LARGE SCALE GENOMIC DNA]</scope>
    <source>
        <strain evidence="1 2">MHpl1</strain>
    </source>
</reference>
<keyword evidence="2" id="KW-1185">Reference proteome</keyword>
<dbReference type="OrthoDB" id="5805452at2759"/>
<dbReference type="AlphaFoldDB" id="A0A3P7SZ19"/>
<gene>
    <name evidence="1" type="ORF">HPLM_LOCUS2243</name>
</gene>
<accession>A0A3P7SZ19</accession>
<protein>
    <submittedName>
        <fullName evidence="1">Uncharacterized protein</fullName>
    </submittedName>
</protein>
<name>A0A3P7SZ19_HAEPC</name>
<evidence type="ECO:0000313" key="1">
    <source>
        <dbReference type="EMBL" id="VDO13706.1"/>
    </source>
</evidence>
<sequence length="102" mass="11547">MLKLLAGEGTSPRKTVVLVNKPRVAHFLTLMLVYHRVSTTYITREDSLLAAEEGIRQWRMEECRVVVADYDSLKDLDYGYVETVCIQEGASSRLNHFGLKSG</sequence>